<proteinExistence type="predicted"/>
<keyword evidence="3" id="KW-1185">Reference proteome</keyword>
<protein>
    <submittedName>
        <fullName evidence="2">Uncharacterized protein</fullName>
    </submittedName>
</protein>
<comment type="caution">
    <text evidence="2">The sequence shown here is derived from an EMBL/GenBank/DDBJ whole genome shotgun (WGS) entry which is preliminary data.</text>
</comment>
<sequence length="94" mass="10479">MQSVLCLSSRALCFLPASGRLVHITRNFGSRWIYKVTTYRKARGARKTQGNDGKERVSPKPGSSPRLHSETDVPYYQGAQGYSRASLCSLDRAE</sequence>
<dbReference type="EMBL" id="JAULSN010000001">
    <property type="protein sequence ID" value="KAK3383420.1"/>
    <property type="molecule type" value="Genomic_DNA"/>
</dbReference>
<name>A0AAE0NL33_9PEZI</name>
<evidence type="ECO:0000313" key="2">
    <source>
        <dbReference type="EMBL" id="KAK3383420.1"/>
    </source>
</evidence>
<evidence type="ECO:0000313" key="3">
    <source>
        <dbReference type="Proteomes" id="UP001287356"/>
    </source>
</evidence>
<accession>A0AAE0NL33</accession>
<evidence type="ECO:0000256" key="1">
    <source>
        <dbReference type="SAM" id="MobiDB-lite"/>
    </source>
</evidence>
<reference evidence="2" key="2">
    <citation type="submission" date="2023-06" db="EMBL/GenBank/DDBJ databases">
        <authorList>
            <consortium name="Lawrence Berkeley National Laboratory"/>
            <person name="Haridas S."/>
            <person name="Hensen N."/>
            <person name="Bonometti L."/>
            <person name="Westerberg I."/>
            <person name="Brannstrom I.O."/>
            <person name="Guillou S."/>
            <person name="Cros-Aarteil S."/>
            <person name="Calhoun S."/>
            <person name="Kuo A."/>
            <person name="Mondo S."/>
            <person name="Pangilinan J."/>
            <person name="Riley R."/>
            <person name="Labutti K."/>
            <person name="Andreopoulos B."/>
            <person name="Lipzen A."/>
            <person name="Chen C."/>
            <person name="Yanf M."/>
            <person name="Daum C."/>
            <person name="Ng V."/>
            <person name="Clum A."/>
            <person name="Steindorff A."/>
            <person name="Ohm R."/>
            <person name="Martin F."/>
            <person name="Silar P."/>
            <person name="Natvig D."/>
            <person name="Lalanne C."/>
            <person name="Gautier V."/>
            <person name="Ament-Velasquez S.L."/>
            <person name="Kruys A."/>
            <person name="Hutchinson M.I."/>
            <person name="Powell A.J."/>
            <person name="Barry K."/>
            <person name="Miller A.N."/>
            <person name="Grigoriev I.V."/>
            <person name="Debuchy R."/>
            <person name="Gladieux P."/>
            <person name="Thoren M.H."/>
            <person name="Johannesson H."/>
        </authorList>
    </citation>
    <scope>NUCLEOTIDE SEQUENCE</scope>
    <source>
        <strain evidence="2">CBS 958.72</strain>
    </source>
</reference>
<feature type="region of interest" description="Disordered" evidence="1">
    <location>
        <begin position="43"/>
        <end position="78"/>
    </location>
</feature>
<organism evidence="2 3">
    <name type="scientific">Lasiosphaeria ovina</name>
    <dbReference type="NCBI Taxonomy" id="92902"/>
    <lineage>
        <taxon>Eukaryota</taxon>
        <taxon>Fungi</taxon>
        <taxon>Dikarya</taxon>
        <taxon>Ascomycota</taxon>
        <taxon>Pezizomycotina</taxon>
        <taxon>Sordariomycetes</taxon>
        <taxon>Sordariomycetidae</taxon>
        <taxon>Sordariales</taxon>
        <taxon>Lasiosphaeriaceae</taxon>
        <taxon>Lasiosphaeria</taxon>
    </lineage>
</organism>
<reference evidence="2" key="1">
    <citation type="journal article" date="2023" name="Mol. Phylogenet. Evol.">
        <title>Genome-scale phylogeny and comparative genomics of the fungal order Sordariales.</title>
        <authorList>
            <person name="Hensen N."/>
            <person name="Bonometti L."/>
            <person name="Westerberg I."/>
            <person name="Brannstrom I.O."/>
            <person name="Guillou S."/>
            <person name="Cros-Aarteil S."/>
            <person name="Calhoun S."/>
            <person name="Haridas S."/>
            <person name="Kuo A."/>
            <person name="Mondo S."/>
            <person name="Pangilinan J."/>
            <person name="Riley R."/>
            <person name="LaButti K."/>
            <person name="Andreopoulos B."/>
            <person name="Lipzen A."/>
            <person name="Chen C."/>
            <person name="Yan M."/>
            <person name="Daum C."/>
            <person name="Ng V."/>
            <person name="Clum A."/>
            <person name="Steindorff A."/>
            <person name="Ohm R.A."/>
            <person name="Martin F."/>
            <person name="Silar P."/>
            <person name="Natvig D.O."/>
            <person name="Lalanne C."/>
            <person name="Gautier V."/>
            <person name="Ament-Velasquez S.L."/>
            <person name="Kruys A."/>
            <person name="Hutchinson M.I."/>
            <person name="Powell A.J."/>
            <person name="Barry K."/>
            <person name="Miller A.N."/>
            <person name="Grigoriev I.V."/>
            <person name="Debuchy R."/>
            <person name="Gladieux P."/>
            <person name="Hiltunen Thoren M."/>
            <person name="Johannesson H."/>
        </authorList>
    </citation>
    <scope>NUCLEOTIDE SEQUENCE</scope>
    <source>
        <strain evidence="2">CBS 958.72</strain>
    </source>
</reference>
<gene>
    <name evidence="2" type="ORF">B0T24DRAFT_604906</name>
</gene>
<dbReference type="AlphaFoldDB" id="A0AAE0NL33"/>
<dbReference type="Proteomes" id="UP001287356">
    <property type="component" value="Unassembled WGS sequence"/>
</dbReference>